<dbReference type="InterPro" id="IPR014110">
    <property type="entry name" value="TraF"/>
</dbReference>
<evidence type="ECO:0000313" key="2">
    <source>
        <dbReference type="Proteomes" id="UP000069902"/>
    </source>
</evidence>
<dbReference type="Pfam" id="PF13728">
    <property type="entry name" value="TraF"/>
    <property type="match status" value="1"/>
</dbReference>
<gene>
    <name evidence="1" type="primary">traF</name>
    <name evidence="1" type="ORF">PNK_p0147</name>
</gene>
<sequence>MKDFRWALILVVLIHSFANAGWIDRKAEGWAWYEDLEKEEEKPETIPVQPLPAAVMKQSLSPSDELAQVKKEMENSLAEAVLRPTTKSVGQYMEMQKKWVDQSGLFAQTWTHVLLEKPFLDETTKSPVSQYGIQVQKMMIQEKKETVIRQLAKERGLFFFYEGKKKASAAFALVVKAFAQRYQWEVFAVSLDQTKLEGFKNNQQDNGISRGFAVEITPSLYVVNPKTHEVVPIAFGLITIQQIENNILLQFTEPHESLDD</sequence>
<proteinExistence type="predicted"/>
<dbReference type="PATRIC" id="fig|389348.3.peg.2918"/>
<dbReference type="RefSeq" id="WP_059062672.1">
    <property type="nucleotide sequence ID" value="NZ_LN879503.1"/>
</dbReference>
<accession>A0A0U5JG76</accession>
<geneLocation type="plasmid" evidence="2">
    <name>pPNK</name>
</geneLocation>
<dbReference type="NCBIfam" id="TIGR02739">
    <property type="entry name" value="TraF"/>
    <property type="match status" value="1"/>
</dbReference>
<name>A0A0U5JG76_9BACT</name>
<dbReference type="InParanoid" id="A0A0U5JG76"/>
<evidence type="ECO:0000313" key="1">
    <source>
        <dbReference type="EMBL" id="CUI18199.1"/>
    </source>
</evidence>
<dbReference type="InterPro" id="IPR039555">
    <property type="entry name" value="TraF/TrbB"/>
</dbReference>
<dbReference type="Proteomes" id="UP000069902">
    <property type="component" value="Plasmid pPNK"/>
</dbReference>
<dbReference type="EMBL" id="LN879503">
    <property type="protein sequence ID" value="CUI18199.1"/>
    <property type="molecule type" value="Genomic_DNA"/>
</dbReference>
<organism evidence="1 2">
    <name type="scientific">Candidatus Protochlamydia naegleriophila</name>
    <dbReference type="NCBI Taxonomy" id="389348"/>
    <lineage>
        <taxon>Bacteria</taxon>
        <taxon>Pseudomonadati</taxon>
        <taxon>Chlamydiota</taxon>
        <taxon>Chlamydiia</taxon>
        <taxon>Parachlamydiales</taxon>
        <taxon>Parachlamydiaceae</taxon>
        <taxon>Candidatus Protochlamydia</taxon>
    </lineage>
</organism>
<protein>
    <submittedName>
        <fullName evidence="1">Type IV conjugative transfer system pilus assembly protein TraF</fullName>
    </submittedName>
</protein>
<reference evidence="2" key="1">
    <citation type="submission" date="2015-09" db="EMBL/GenBank/DDBJ databases">
        <authorList>
            <person name="Bertelli C."/>
        </authorList>
    </citation>
    <scope>NUCLEOTIDE SEQUENCE [LARGE SCALE GENOMIC DNA]</scope>
    <source>
        <strain evidence="2">KNic</strain>
        <plasmid evidence="2">pPNK</plasmid>
    </source>
</reference>
<dbReference type="AlphaFoldDB" id="A0A0U5JG76"/>
<dbReference type="KEGG" id="pnl:PNK_p0147"/>
<keyword evidence="2" id="KW-1185">Reference proteome</keyword>